<evidence type="ECO:0000313" key="7">
    <source>
        <dbReference type="Proteomes" id="UP001065682"/>
    </source>
</evidence>
<evidence type="ECO:0000256" key="5">
    <source>
        <dbReference type="ARBA" id="ARBA00022801"/>
    </source>
</evidence>
<reference evidence="6" key="1">
    <citation type="submission" date="2019-06" db="EMBL/GenBank/DDBJ databases">
        <title>Methanoculleus strain from Tamsui River, Taipei, Taiwan.</title>
        <authorList>
            <person name="You Y.-T."/>
            <person name="Chen S.-C."/>
            <person name="Lai S.-J."/>
            <person name="Lee Y.-C."/>
            <person name="Lai M.-C."/>
        </authorList>
    </citation>
    <scope>NUCLEOTIDE SEQUENCE</scope>
    <source>
        <strain evidence="6">Afa-1</strain>
    </source>
</reference>
<dbReference type="EMBL" id="VHLL01000005">
    <property type="protein sequence ID" value="MCT8337779.1"/>
    <property type="molecule type" value="Genomic_DNA"/>
</dbReference>
<sequence length="112" mass="13012">MTGLRSYLADMYEQSENIMKATGRMSYEEFLEDALYSAGLIRFFEIIGEAAKHVPDDFRNEHPEIPWRKISGLRDRLIHDYPGVNLKYVWTLATVEIPVLHRQIGEILGDLE</sequence>
<dbReference type="GO" id="GO:0000166">
    <property type="term" value="F:nucleotide binding"/>
    <property type="evidence" value="ECO:0007669"/>
    <property type="project" value="UniProtKB-KW"/>
</dbReference>
<dbReference type="AlphaFoldDB" id="A0A9E4ZMC5"/>
<evidence type="ECO:0000256" key="3">
    <source>
        <dbReference type="ARBA" id="ARBA00022722"/>
    </source>
</evidence>
<dbReference type="GO" id="GO:0016787">
    <property type="term" value="F:hydrolase activity"/>
    <property type="evidence" value="ECO:0007669"/>
    <property type="project" value="UniProtKB-KW"/>
</dbReference>
<keyword evidence="5" id="KW-0378">Hydrolase</keyword>
<keyword evidence="1" id="KW-0597">Phosphoprotein</keyword>
<dbReference type="Pfam" id="PF01934">
    <property type="entry name" value="HepT-like"/>
    <property type="match status" value="1"/>
</dbReference>
<organism evidence="6 7">
    <name type="scientific">Methanoculleus formosensis</name>
    <dbReference type="NCBI Taxonomy" id="2590886"/>
    <lineage>
        <taxon>Archaea</taxon>
        <taxon>Methanobacteriati</taxon>
        <taxon>Methanobacteriota</taxon>
        <taxon>Stenosarchaea group</taxon>
        <taxon>Methanomicrobia</taxon>
        <taxon>Methanomicrobiales</taxon>
        <taxon>Methanomicrobiaceae</taxon>
        <taxon>Methanoculleus</taxon>
    </lineage>
</organism>
<dbReference type="GO" id="GO:0004540">
    <property type="term" value="F:RNA nuclease activity"/>
    <property type="evidence" value="ECO:0007669"/>
    <property type="project" value="InterPro"/>
</dbReference>
<dbReference type="PANTHER" id="PTHR34139:SF1">
    <property type="entry name" value="RNASE MJ1380-RELATED"/>
    <property type="match status" value="1"/>
</dbReference>
<evidence type="ECO:0000256" key="1">
    <source>
        <dbReference type="ARBA" id="ARBA00022553"/>
    </source>
</evidence>
<protein>
    <submittedName>
        <fullName evidence="6">DUF86 domain-containing protein</fullName>
    </submittedName>
</protein>
<dbReference type="PANTHER" id="PTHR34139">
    <property type="entry name" value="UPF0331 PROTEIN MJ0127"/>
    <property type="match status" value="1"/>
</dbReference>
<evidence type="ECO:0000256" key="2">
    <source>
        <dbReference type="ARBA" id="ARBA00022649"/>
    </source>
</evidence>
<dbReference type="InterPro" id="IPR008201">
    <property type="entry name" value="HepT-like"/>
</dbReference>
<dbReference type="Proteomes" id="UP001065682">
    <property type="component" value="Unassembled WGS sequence"/>
</dbReference>
<accession>A0A9E4ZMC5</accession>
<name>A0A9E4ZMC5_9EURY</name>
<comment type="caution">
    <text evidence="6">The sequence shown here is derived from an EMBL/GenBank/DDBJ whole genome shotgun (WGS) entry which is preliminary data.</text>
</comment>
<dbReference type="InterPro" id="IPR051813">
    <property type="entry name" value="HepT_RNase_toxin"/>
</dbReference>
<evidence type="ECO:0000313" key="6">
    <source>
        <dbReference type="EMBL" id="MCT8337779.1"/>
    </source>
</evidence>
<proteinExistence type="predicted"/>
<keyword evidence="4" id="KW-0547">Nucleotide-binding</keyword>
<keyword evidence="3" id="KW-0540">Nuclease</keyword>
<gene>
    <name evidence="6" type="ORF">FKB36_09860</name>
</gene>
<keyword evidence="7" id="KW-1185">Reference proteome</keyword>
<dbReference type="RefSeq" id="WP_261597890.1">
    <property type="nucleotide sequence ID" value="NZ_VHLL01000005.1"/>
</dbReference>
<evidence type="ECO:0000256" key="4">
    <source>
        <dbReference type="ARBA" id="ARBA00022741"/>
    </source>
</evidence>
<dbReference type="GO" id="GO:0110001">
    <property type="term" value="C:toxin-antitoxin complex"/>
    <property type="evidence" value="ECO:0007669"/>
    <property type="project" value="InterPro"/>
</dbReference>
<keyword evidence="2" id="KW-1277">Toxin-antitoxin system</keyword>